<sequence>MTPEHTTPEAHVTSGINALTREWLRRDPASPPAMLSAAGVWPLLAALSTASDETAAAELRSATGVPPADAAAAVGSLFDRLATMDGARAALGLWASPDLALDSDWLATLPAGLVGRLSGDPATDGATVDAWAATQTDGMIPRMPVDTSRPLDLILATAVSLRGRWREPFADSPWRFPSGPWRDLDCHGLTAVSTDLSALRVWPGRLSTLRVPTVEDLDVVLAIGPRDRPPGDVLASAVDSLADAPPVTGEDLAEGADAPGVDVRTVPDPEPDPAPRLSIVTVAFDVSADHDLTEEAGLFGLTELLRPDHFALTGLADRPCRLEQARQNGVARFSAAGFEAAAVTAMGAVAAGALLPRGTRREVTVSFGRPFGYLAVHRDSGLVLAAGWIDRPREWSFDD</sequence>
<dbReference type="RefSeq" id="WP_158645526.1">
    <property type="nucleotide sequence ID" value="NZ_BAABIJ010000001.1"/>
</dbReference>
<dbReference type="OrthoDB" id="4847668at2"/>
<dbReference type="InterPro" id="IPR042178">
    <property type="entry name" value="Serpin_sf_1"/>
</dbReference>
<dbReference type="InterPro" id="IPR023796">
    <property type="entry name" value="Serpin_dom"/>
</dbReference>
<organism evidence="2 3">
    <name type="scientific">Stackebrandtia albiflava</name>
    <dbReference type="NCBI Taxonomy" id="406432"/>
    <lineage>
        <taxon>Bacteria</taxon>
        <taxon>Bacillati</taxon>
        <taxon>Actinomycetota</taxon>
        <taxon>Actinomycetes</taxon>
        <taxon>Glycomycetales</taxon>
        <taxon>Glycomycetaceae</taxon>
        <taxon>Stackebrandtia</taxon>
    </lineage>
</organism>
<gene>
    <name evidence="2" type="ORF">LX16_1705</name>
</gene>
<proteinExistence type="predicted"/>
<dbReference type="Proteomes" id="UP000321617">
    <property type="component" value="Unassembled WGS sequence"/>
</dbReference>
<dbReference type="EMBL" id="VLLL01000005">
    <property type="protein sequence ID" value="TWJ15985.1"/>
    <property type="molecule type" value="Genomic_DNA"/>
</dbReference>
<comment type="caution">
    <text evidence="2">The sequence shown here is derived from an EMBL/GenBank/DDBJ whole genome shotgun (WGS) entry which is preliminary data.</text>
</comment>
<evidence type="ECO:0000313" key="3">
    <source>
        <dbReference type="Proteomes" id="UP000321617"/>
    </source>
</evidence>
<accession>A0A562VDP8</accession>
<protein>
    <submittedName>
        <fullName evidence="2">Serpin (Serine protease inhibitor)</fullName>
    </submittedName>
</protein>
<evidence type="ECO:0000259" key="1">
    <source>
        <dbReference type="Pfam" id="PF00079"/>
    </source>
</evidence>
<evidence type="ECO:0000313" key="2">
    <source>
        <dbReference type="EMBL" id="TWJ15985.1"/>
    </source>
</evidence>
<dbReference type="InterPro" id="IPR036186">
    <property type="entry name" value="Serpin_sf"/>
</dbReference>
<name>A0A562VDP8_9ACTN</name>
<reference evidence="2 3" key="1">
    <citation type="journal article" date="2013" name="Stand. Genomic Sci.">
        <title>Genomic Encyclopedia of Type Strains, Phase I: The one thousand microbial genomes (KMG-I) project.</title>
        <authorList>
            <person name="Kyrpides N.C."/>
            <person name="Woyke T."/>
            <person name="Eisen J.A."/>
            <person name="Garrity G."/>
            <person name="Lilburn T.G."/>
            <person name="Beck B.J."/>
            <person name="Whitman W.B."/>
            <person name="Hugenholtz P."/>
            <person name="Klenk H.P."/>
        </authorList>
    </citation>
    <scope>NUCLEOTIDE SEQUENCE [LARGE SCALE GENOMIC DNA]</scope>
    <source>
        <strain evidence="2 3">DSM 45044</strain>
    </source>
</reference>
<feature type="domain" description="Serpin" evidence="1">
    <location>
        <begin position="33"/>
        <end position="171"/>
    </location>
</feature>
<dbReference type="SUPFAM" id="SSF56574">
    <property type="entry name" value="Serpins"/>
    <property type="match status" value="2"/>
</dbReference>
<dbReference type="Gene3D" id="3.30.497.10">
    <property type="entry name" value="Antithrombin, subunit I, domain 2"/>
    <property type="match status" value="2"/>
</dbReference>
<keyword evidence="3" id="KW-1185">Reference proteome</keyword>
<dbReference type="Pfam" id="PF00079">
    <property type="entry name" value="Serpin"/>
    <property type="match status" value="1"/>
</dbReference>
<dbReference type="AlphaFoldDB" id="A0A562VDP8"/>